<dbReference type="InParanoid" id="D8SEK7"/>
<dbReference type="KEGG" id="smo:SELMODRAFT_114910"/>
<reference evidence="1 2" key="1">
    <citation type="journal article" date="2011" name="Science">
        <title>The Selaginella genome identifies genetic changes associated with the evolution of vascular plants.</title>
        <authorList>
            <person name="Banks J.A."/>
            <person name="Nishiyama T."/>
            <person name="Hasebe M."/>
            <person name="Bowman J.L."/>
            <person name="Gribskov M."/>
            <person name="dePamphilis C."/>
            <person name="Albert V.A."/>
            <person name="Aono N."/>
            <person name="Aoyama T."/>
            <person name="Ambrose B.A."/>
            <person name="Ashton N.W."/>
            <person name="Axtell M.J."/>
            <person name="Barker E."/>
            <person name="Barker M.S."/>
            <person name="Bennetzen J.L."/>
            <person name="Bonawitz N.D."/>
            <person name="Chapple C."/>
            <person name="Cheng C."/>
            <person name="Correa L.G."/>
            <person name="Dacre M."/>
            <person name="DeBarry J."/>
            <person name="Dreyer I."/>
            <person name="Elias M."/>
            <person name="Engstrom E.M."/>
            <person name="Estelle M."/>
            <person name="Feng L."/>
            <person name="Finet C."/>
            <person name="Floyd S.K."/>
            <person name="Frommer W.B."/>
            <person name="Fujita T."/>
            <person name="Gramzow L."/>
            <person name="Gutensohn M."/>
            <person name="Harholt J."/>
            <person name="Hattori M."/>
            <person name="Heyl A."/>
            <person name="Hirai T."/>
            <person name="Hiwatashi Y."/>
            <person name="Ishikawa M."/>
            <person name="Iwata M."/>
            <person name="Karol K.G."/>
            <person name="Koehler B."/>
            <person name="Kolukisaoglu U."/>
            <person name="Kubo M."/>
            <person name="Kurata T."/>
            <person name="Lalonde S."/>
            <person name="Li K."/>
            <person name="Li Y."/>
            <person name="Litt A."/>
            <person name="Lyons E."/>
            <person name="Manning G."/>
            <person name="Maruyama T."/>
            <person name="Michael T.P."/>
            <person name="Mikami K."/>
            <person name="Miyazaki S."/>
            <person name="Morinaga S."/>
            <person name="Murata T."/>
            <person name="Mueller-Roeber B."/>
            <person name="Nelson D.R."/>
            <person name="Obara M."/>
            <person name="Oguri Y."/>
            <person name="Olmstead R.G."/>
            <person name="Onodera N."/>
            <person name="Petersen B.L."/>
            <person name="Pils B."/>
            <person name="Prigge M."/>
            <person name="Rensing S.A."/>
            <person name="Riano-Pachon D.M."/>
            <person name="Roberts A.W."/>
            <person name="Sato Y."/>
            <person name="Scheller H.V."/>
            <person name="Schulz B."/>
            <person name="Schulz C."/>
            <person name="Shakirov E.V."/>
            <person name="Shibagaki N."/>
            <person name="Shinohara N."/>
            <person name="Shippen D.E."/>
            <person name="Soerensen I."/>
            <person name="Sotooka R."/>
            <person name="Sugimoto N."/>
            <person name="Sugita M."/>
            <person name="Sumikawa N."/>
            <person name="Tanurdzic M."/>
            <person name="Theissen G."/>
            <person name="Ulvskov P."/>
            <person name="Wakazuki S."/>
            <person name="Weng J.K."/>
            <person name="Willats W.W."/>
            <person name="Wipf D."/>
            <person name="Wolf P.G."/>
            <person name="Yang L."/>
            <person name="Zimmer A.D."/>
            <person name="Zhu Q."/>
            <person name="Mitros T."/>
            <person name="Hellsten U."/>
            <person name="Loque D."/>
            <person name="Otillar R."/>
            <person name="Salamov A."/>
            <person name="Schmutz J."/>
            <person name="Shapiro H."/>
            <person name="Lindquist E."/>
            <person name="Lucas S."/>
            <person name="Rokhsar D."/>
            <person name="Grigoriev I.V."/>
        </authorList>
    </citation>
    <scope>NUCLEOTIDE SEQUENCE [LARGE SCALE GENOMIC DNA]</scope>
</reference>
<organism evidence="2">
    <name type="scientific">Selaginella moellendorffii</name>
    <name type="common">Spikemoss</name>
    <dbReference type="NCBI Taxonomy" id="88036"/>
    <lineage>
        <taxon>Eukaryota</taxon>
        <taxon>Viridiplantae</taxon>
        <taxon>Streptophyta</taxon>
        <taxon>Embryophyta</taxon>
        <taxon>Tracheophyta</taxon>
        <taxon>Lycopodiopsida</taxon>
        <taxon>Selaginellales</taxon>
        <taxon>Selaginellaceae</taxon>
        <taxon>Selaginella</taxon>
    </lineage>
</organism>
<gene>
    <name evidence="1" type="ORF">SELMODRAFT_114910</name>
</gene>
<evidence type="ECO:0000313" key="1">
    <source>
        <dbReference type="EMBL" id="EFJ17130.1"/>
    </source>
</evidence>
<sequence length="56" mass="6925">IYRLKQPPRIWYNTLQKFFLIFGFSCAKADWDLYYCFRDDLIILVCVYIHISSWLK</sequence>
<name>D8SEK7_SELML</name>
<dbReference type="HOGENOM" id="CLU_3020544_0_0_1"/>
<accession>D8SEK7</accession>
<dbReference type="Proteomes" id="UP000001514">
    <property type="component" value="Unassembled WGS sequence"/>
</dbReference>
<keyword evidence="2" id="KW-1185">Reference proteome</keyword>
<evidence type="ECO:0008006" key="3">
    <source>
        <dbReference type="Google" id="ProtNLM"/>
    </source>
</evidence>
<dbReference type="AlphaFoldDB" id="D8SEK7"/>
<dbReference type="Gramene" id="EFJ17130">
    <property type="protein sequence ID" value="EFJ17130"/>
    <property type="gene ID" value="SELMODRAFT_114910"/>
</dbReference>
<evidence type="ECO:0000313" key="2">
    <source>
        <dbReference type="Proteomes" id="UP000001514"/>
    </source>
</evidence>
<dbReference type="EMBL" id="GL377615">
    <property type="protein sequence ID" value="EFJ17130.1"/>
    <property type="molecule type" value="Genomic_DNA"/>
</dbReference>
<protein>
    <recommendedName>
        <fullName evidence="3">Reverse transcriptase Ty1/copia-type domain-containing protein</fullName>
    </recommendedName>
</protein>
<proteinExistence type="predicted"/>
<feature type="non-terminal residue" evidence="1">
    <location>
        <position position="1"/>
    </location>
</feature>